<dbReference type="Pfam" id="PF22483">
    <property type="entry name" value="Mu-transpos_C_2"/>
    <property type="match status" value="1"/>
</dbReference>
<evidence type="ECO:0000259" key="1">
    <source>
        <dbReference type="Pfam" id="PF22483"/>
    </source>
</evidence>
<organism evidence="2 3">
    <name type="scientific">Dictyobacter kobayashii</name>
    <dbReference type="NCBI Taxonomy" id="2014872"/>
    <lineage>
        <taxon>Bacteria</taxon>
        <taxon>Bacillati</taxon>
        <taxon>Chloroflexota</taxon>
        <taxon>Ktedonobacteria</taxon>
        <taxon>Ktedonobacterales</taxon>
        <taxon>Dictyobacteraceae</taxon>
        <taxon>Dictyobacter</taxon>
    </lineage>
</organism>
<comment type="caution">
    <text evidence="2">The sequence shown here is derived from an EMBL/GenBank/DDBJ whole genome shotgun (WGS) entry which is preliminary data.</text>
</comment>
<sequence>MYAYAPEEKGGVENGVGYMRKRMFVPVPRVKSYEELNEVLRKRCDRENGRKVRGEKKTIGEMWEEERGHLRGVPEGDYECAEIREARVTPYSQVIFETNRYSLPVKRGREQVTVKASAFHVEIVEGVKVLARHERSYEREEDVLDPLHYVGLIKQKPGSFEHALPLKKWKKQWPECYFELLKRLREKWPEGRGVKEFMGIVALHQRYTAQVIELAIKQALAYGCVHVDGVEYCVSELLGGRKEWRQEEKGEARSLGLIWRGMRRS</sequence>
<evidence type="ECO:0000313" key="3">
    <source>
        <dbReference type="Proteomes" id="UP000287188"/>
    </source>
</evidence>
<dbReference type="EMBL" id="BIFS01000001">
    <property type="protein sequence ID" value="GCE16206.1"/>
    <property type="molecule type" value="Genomic_DNA"/>
</dbReference>
<evidence type="ECO:0000313" key="2">
    <source>
        <dbReference type="EMBL" id="GCE16206.1"/>
    </source>
</evidence>
<feature type="domain" description="Transposase for insertion sequence element IS21-like C-terminal" evidence="1">
    <location>
        <begin position="74"/>
        <end position="145"/>
    </location>
</feature>
<gene>
    <name evidence="2" type="ORF">KDK_00060</name>
</gene>
<dbReference type="Proteomes" id="UP000287188">
    <property type="component" value="Unassembled WGS sequence"/>
</dbReference>
<proteinExistence type="predicted"/>
<keyword evidence="3" id="KW-1185">Reference proteome</keyword>
<name>A0A402AAY7_9CHLR</name>
<dbReference type="PANTHER" id="PTHR35004">
    <property type="entry name" value="TRANSPOSASE RV3428C-RELATED"/>
    <property type="match status" value="1"/>
</dbReference>
<protein>
    <recommendedName>
        <fullName evidence="1">Transposase for insertion sequence element IS21-like C-terminal domain-containing protein</fullName>
    </recommendedName>
</protein>
<dbReference type="InterPro" id="IPR054353">
    <property type="entry name" value="IstA-like_C"/>
</dbReference>
<accession>A0A402AAY7</accession>
<dbReference type="PANTHER" id="PTHR35004:SF7">
    <property type="entry name" value="INTEGRASE PROTEIN"/>
    <property type="match status" value="1"/>
</dbReference>
<dbReference type="AlphaFoldDB" id="A0A402AAY7"/>
<reference evidence="3" key="1">
    <citation type="submission" date="2018-12" db="EMBL/GenBank/DDBJ databases">
        <title>Tengunoibacter tsumagoiensis gen. nov., sp. nov., Dictyobacter kobayashii sp. nov., D. alpinus sp. nov., and D. joshuensis sp. nov. and description of Dictyobacteraceae fam. nov. within the order Ktedonobacterales isolated from Tengu-no-mugimeshi.</title>
        <authorList>
            <person name="Wang C.M."/>
            <person name="Zheng Y."/>
            <person name="Sakai Y."/>
            <person name="Toyoda A."/>
            <person name="Minakuchi Y."/>
            <person name="Abe K."/>
            <person name="Yokota A."/>
            <person name="Yabe S."/>
        </authorList>
    </citation>
    <scope>NUCLEOTIDE SEQUENCE [LARGE SCALE GENOMIC DNA]</scope>
    <source>
        <strain evidence="3">Uno11</strain>
    </source>
</reference>